<reference evidence="4 7" key="2">
    <citation type="submission" date="2024-07" db="EMBL/GenBank/DDBJ databases">
        <authorList>
            <person name="Akdeniz Z."/>
        </authorList>
    </citation>
    <scope>NUCLEOTIDE SEQUENCE [LARGE SCALE GENOMIC DNA]</scope>
</reference>
<comment type="caution">
    <text evidence="2">The sequence shown here is derived from an EMBL/GenBank/DDBJ whole genome shotgun (WGS) entry which is preliminary data.</text>
</comment>
<accession>A0AA86Q3E7</accession>
<evidence type="ECO:0000313" key="4">
    <source>
        <dbReference type="EMBL" id="CAL6048986.1"/>
    </source>
</evidence>
<dbReference type="EMBL" id="CAXDID020000355">
    <property type="protein sequence ID" value="CAL6081777.1"/>
    <property type="molecule type" value="Genomic_DNA"/>
</dbReference>
<evidence type="ECO:0000313" key="7">
    <source>
        <dbReference type="Proteomes" id="UP001642409"/>
    </source>
</evidence>
<feature type="transmembrane region" description="Helical" evidence="1">
    <location>
        <begin position="61"/>
        <end position="89"/>
    </location>
</feature>
<dbReference type="PROSITE" id="PS51257">
    <property type="entry name" value="PROKAR_LIPOPROTEIN"/>
    <property type="match status" value="1"/>
</dbReference>
<feature type="transmembrane region" description="Helical" evidence="1">
    <location>
        <begin position="12"/>
        <end position="34"/>
    </location>
</feature>
<dbReference type="EMBL" id="CAXDID020000177">
    <property type="protein sequence ID" value="CAL6048986.1"/>
    <property type="molecule type" value="Genomic_DNA"/>
</dbReference>
<keyword evidence="7" id="KW-1185">Reference proteome</keyword>
<keyword evidence="1" id="KW-0472">Membrane</keyword>
<keyword evidence="1" id="KW-0812">Transmembrane</keyword>
<gene>
    <name evidence="2" type="ORF">HINF_LOCUS37481</name>
    <name evidence="4" type="ORF">HINF_LOCUS42954</name>
    <name evidence="5" type="ORF">HINF_LOCUS59415</name>
    <name evidence="6" type="ORF">HINF_LOCUS60569</name>
    <name evidence="3" type="ORF">HINF_LOCUS62192</name>
</gene>
<evidence type="ECO:0000256" key="1">
    <source>
        <dbReference type="SAM" id="Phobius"/>
    </source>
</evidence>
<keyword evidence="1" id="KW-1133">Transmembrane helix</keyword>
<evidence type="ECO:0000313" key="2">
    <source>
        <dbReference type="EMBL" id="CAI9949836.1"/>
    </source>
</evidence>
<reference evidence="2" key="1">
    <citation type="submission" date="2023-06" db="EMBL/GenBank/DDBJ databases">
        <authorList>
            <person name="Kurt Z."/>
        </authorList>
    </citation>
    <scope>NUCLEOTIDE SEQUENCE</scope>
</reference>
<sequence length="134" mass="15618">MSKGCCHQKYCCVLTWFCFMFLSMLVAGITLACIETQFEFPIYYEDQRGDLQHSWSYDNYYYMNVGTGVTLAIVGFFGMLITFSFCCVLNKKTEVEYEQLSVNPVPQFVQPQMNYVPQQQYPIPQYQGMAPNHM</sequence>
<dbReference type="EMBL" id="CATOUU010001149">
    <property type="protein sequence ID" value="CAI9974547.1"/>
    <property type="molecule type" value="Genomic_DNA"/>
</dbReference>
<dbReference type="Proteomes" id="UP001642409">
    <property type="component" value="Unassembled WGS sequence"/>
</dbReference>
<evidence type="ECO:0000313" key="3">
    <source>
        <dbReference type="EMBL" id="CAI9974547.1"/>
    </source>
</evidence>
<protein>
    <submittedName>
        <fullName evidence="4">Hypothetical_protein</fullName>
    </submittedName>
</protein>
<organism evidence="2">
    <name type="scientific">Hexamita inflata</name>
    <dbReference type="NCBI Taxonomy" id="28002"/>
    <lineage>
        <taxon>Eukaryota</taxon>
        <taxon>Metamonada</taxon>
        <taxon>Diplomonadida</taxon>
        <taxon>Hexamitidae</taxon>
        <taxon>Hexamitinae</taxon>
        <taxon>Hexamita</taxon>
    </lineage>
</organism>
<name>A0AA86Q3E7_9EUKA</name>
<dbReference type="EMBL" id="CATOUU010000804">
    <property type="protein sequence ID" value="CAI9949836.1"/>
    <property type="molecule type" value="Genomic_DNA"/>
</dbReference>
<dbReference type="EMBL" id="CAXDID020000340">
    <property type="protein sequence ID" value="CAL6079498.1"/>
    <property type="molecule type" value="Genomic_DNA"/>
</dbReference>
<proteinExistence type="predicted"/>
<dbReference type="AlphaFoldDB" id="A0AA86Q3E7"/>
<evidence type="ECO:0000313" key="5">
    <source>
        <dbReference type="EMBL" id="CAL6079498.1"/>
    </source>
</evidence>
<evidence type="ECO:0000313" key="6">
    <source>
        <dbReference type="EMBL" id="CAL6081777.1"/>
    </source>
</evidence>